<evidence type="ECO:0000313" key="5">
    <source>
        <dbReference type="Proteomes" id="UP001151088"/>
    </source>
</evidence>
<dbReference type="RefSeq" id="WP_258733603.1">
    <property type="nucleotide sequence ID" value="NZ_JANTHZ010000007.1"/>
</dbReference>
<evidence type="ECO:0000259" key="3">
    <source>
        <dbReference type="Pfam" id="PF00534"/>
    </source>
</evidence>
<name>A0A9X2PD15_9HYPH</name>
<evidence type="ECO:0000256" key="1">
    <source>
        <dbReference type="ARBA" id="ARBA00022679"/>
    </source>
</evidence>
<dbReference type="Gene3D" id="3.40.50.2000">
    <property type="entry name" value="Glycogen Phosphorylase B"/>
    <property type="match status" value="1"/>
</dbReference>
<dbReference type="GO" id="GO:0009103">
    <property type="term" value="P:lipopolysaccharide biosynthetic process"/>
    <property type="evidence" value="ECO:0007669"/>
    <property type="project" value="TreeGrafter"/>
</dbReference>
<dbReference type="PANTHER" id="PTHR46401">
    <property type="entry name" value="GLYCOSYLTRANSFERASE WBBK-RELATED"/>
    <property type="match status" value="1"/>
</dbReference>
<accession>A0A9X2PD15</accession>
<dbReference type="GO" id="GO:0016757">
    <property type="term" value="F:glycosyltransferase activity"/>
    <property type="evidence" value="ECO:0007669"/>
    <property type="project" value="InterPro"/>
</dbReference>
<dbReference type="InterPro" id="IPR001296">
    <property type="entry name" value="Glyco_trans_1"/>
</dbReference>
<gene>
    <name evidence="4" type="ORF">NVS89_15140</name>
</gene>
<dbReference type="SUPFAM" id="SSF53756">
    <property type="entry name" value="UDP-Glycosyltransferase/glycogen phosphorylase"/>
    <property type="match status" value="1"/>
</dbReference>
<evidence type="ECO:0000256" key="2">
    <source>
        <dbReference type="SAM" id="MobiDB-lite"/>
    </source>
</evidence>
<reference evidence="4" key="1">
    <citation type="submission" date="2022-08" db="EMBL/GenBank/DDBJ databases">
        <authorList>
            <person name="Li F."/>
        </authorList>
    </citation>
    <scope>NUCLEOTIDE SEQUENCE</scope>
    <source>
        <strain evidence="4">MQZ15Z-1</strain>
    </source>
</reference>
<feature type="region of interest" description="Disordered" evidence="2">
    <location>
        <begin position="523"/>
        <end position="546"/>
    </location>
</feature>
<keyword evidence="5" id="KW-1185">Reference proteome</keyword>
<dbReference type="EMBL" id="JANTHZ010000007">
    <property type="protein sequence ID" value="MCS0496436.1"/>
    <property type="molecule type" value="Genomic_DNA"/>
</dbReference>
<keyword evidence="1" id="KW-0808">Transferase</keyword>
<sequence length="546" mass="59550">MARDCLAQYALLSDDGQNRDVRIFCERPRSSSHPDIAFHDLAELPAWLEGDGESVVIYHWRDGNPDFDARFARLGTRRIIRWHNNTPPWFFAPYAASCAANTLRGLKAIREFAAMAGIEFWANSAYSARQLVVLGADPAAIRVVQPLSPLLADVAAGDQSLAAPGLLHFIGSNNRGPLRLLFVGRFVPHKGHRHLVATAAMVQQITGRPVELNLVGRADPVMGGYVDEVLRLARELGVSITDHGEISGAAIEHLYCRCDVFLMLSEHEGFGLPVLEAARFGLPVVGVRAAATAEILAGHPLCLDRFDHVELARRAVASCQPAVRQAVVIWQRQELGARHSLALVARQIDDAMAGAQPPERVGADAPEELAALVAQALEAVPVPPLPEALEARLRTLPAENPGRLVSLHDIDAYSALIRGEPEAGDLYKATWRQGFPAKRRWSSRVYRAIRRFAFSLNFGLVAAIERSRRDTDRRINHLSEELGAVKQQNAAILQRLDRMLGTEDRAAEPTSLRAPSLAAVLPSAHEPDDAPDAVAARSAPGGLTLR</sequence>
<dbReference type="Pfam" id="PF00534">
    <property type="entry name" value="Glycos_transf_1"/>
    <property type="match status" value="1"/>
</dbReference>
<proteinExistence type="predicted"/>
<comment type="caution">
    <text evidence="4">The sequence shown here is derived from an EMBL/GenBank/DDBJ whole genome shotgun (WGS) entry which is preliminary data.</text>
</comment>
<dbReference type="CDD" id="cd03801">
    <property type="entry name" value="GT4_PimA-like"/>
    <property type="match status" value="1"/>
</dbReference>
<evidence type="ECO:0000313" key="4">
    <source>
        <dbReference type="EMBL" id="MCS0496436.1"/>
    </source>
</evidence>
<protein>
    <submittedName>
        <fullName evidence="4">Glycosyltransferase family 4 protein</fullName>
    </submittedName>
</protein>
<feature type="domain" description="Glycosyl transferase family 1" evidence="3">
    <location>
        <begin position="174"/>
        <end position="297"/>
    </location>
</feature>
<organism evidence="4 5">
    <name type="scientific">Ancylobacter mangrovi</name>
    <dbReference type="NCBI Taxonomy" id="2972472"/>
    <lineage>
        <taxon>Bacteria</taxon>
        <taxon>Pseudomonadati</taxon>
        <taxon>Pseudomonadota</taxon>
        <taxon>Alphaproteobacteria</taxon>
        <taxon>Hyphomicrobiales</taxon>
        <taxon>Xanthobacteraceae</taxon>
        <taxon>Ancylobacter</taxon>
    </lineage>
</organism>
<dbReference type="AlphaFoldDB" id="A0A9X2PD15"/>
<dbReference type="Proteomes" id="UP001151088">
    <property type="component" value="Unassembled WGS sequence"/>
</dbReference>
<dbReference type="PANTHER" id="PTHR46401:SF2">
    <property type="entry name" value="GLYCOSYLTRANSFERASE WBBK-RELATED"/>
    <property type="match status" value="1"/>
</dbReference>